<feature type="domain" description="Hypervirulence associated protein TUDOR" evidence="2">
    <location>
        <begin position="127"/>
        <end position="185"/>
    </location>
</feature>
<proteinExistence type="predicted"/>
<keyword evidence="4" id="KW-1185">Reference proteome</keyword>
<evidence type="ECO:0000259" key="2">
    <source>
        <dbReference type="Pfam" id="PF11160"/>
    </source>
</evidence>
<evidence type="ECO:0000313" key="4">
    <source>
        <dbReference type="Proteomes" id="UP001499942"/>
    </source>
</evidence>
<sequence length="191" mass="20165">MSPPAPGGLTSAPPGARAPGADRHRRGAGGRGAGGPRDARPGVLHESGDRERADGGGWEHPAVPAVPVRLIVSGAVTVGGSPRRPCRPPVSRRPTPYRGTDPAQGRPRAREGPTKEHSMAKDNLRKGDKVSWKSHGQNVTGKVKKKITDRTRAAGRTVDASKDDPQYEVESDKSGRSAVHKPAALRRKGRS</sequence>
<name>A0ABP5Z6F3_9ACTN</name>
<accession>A0ABP5Z6F3</accession>
<feature type="region of interest" description="Disordered" evidence="1">
    <location>
        <begin position="1"/>
        <end position="191"/>
    </location>
</feature>
<dbReference type="InterPro" id="IPR021331">
    <property type="entry name" value="Hva1_TUDOR"/>
</dbReference>
<evidence type="ECO:0000313" key="3">
    <source>
        <dbReference type="EMBL" id="GAA2493236.1"/>
    </source>
</evidence>
<dbReference type="Pfam" id="PF11160">
    <property type="entry name" value="Hva1_TUDOR"/>
    <property type="match status" value="1"/>
</dbReference>
<evidence type="ECO:0000256" key="1">
    <source>
        <dbReference type="SAM" id="MobiDB-lite"/>
    </source>
</evidence>
<gene>
    <name evidence="3" type="ORF">GCM10010393_26520</name>
</gene>
<dbReference type="Proteomes" id="UP001499942">
    <property type="component" value="Unassembled WGS sequence"/>
</dbReference>
<dbReference type="EMBL" id="BAAASR010000015">
    <property type="protein sequence ID" value="GAA2493236.1"/>
    <property type="molecule type" value="Genomic_DNA"/>
</dbReference>
<reference evidence="4" key="1">
    <citation type="journal article" date="2019" name="Int. J. Syst. Evol. Microbiol.">
        <title>The Global Catalogue of Microorganisms (GCM) 10K type strain sequencing project: providing services to taxonomists for standard genome sequencing and annotation.</title>
        <authorList>
            <consortium name="The Broad Institute Genomics Platform"/>
            <consortium name="The Broad Institute Genome Sequencing Center for Infectious Disease"/>
            <person name="Wu L."/>
            <person name="Ma J."/>
        </authorList>
    </citation>
    <scope>NUCLEOTIDE SEQUENCE [LARGE SCALE GENOMIC DNA]</scope>
    <source>
        <strain evidence="4">JCM 5062</strain>
    </source>
</reference>
<dbReference type="Gene3D" id="2.30.30.1060">
    <property type="match status" value="1"/>
</dbReference>
<comment type="caution">
    <text evidence="3">The sequence shown here is derived from an EMBL/GenBank/DDBJ whole genome shotgun (WGS) entry which is preliminary data.</text>
</comment>
<feature type="compositionally biased region" description="Basic and acidic residues" evidence="1">
    <location>
        <begin position="159"/>
        <end position="175"/>
    </location>
</feature>
<feature type="compositionally biased region" description="Basic and acidic residues" evidence="1">
    <location>
        <begin position="108"/>
        <end position="131"/>
    </location>
</feature>
<organism evidence="3 4">
    <name type="scientific">Streptomyces gobitricini</name>
    <dbReference type="NCBI Taxonomy" id="68211"/>
    <lineage>
        <taxon>Bacteria</taxon>
        <taxon>Bacillati</taxon>
        <taxon>Actinomycetota</taxon>
        <taxon>Actinomycetes</taxon>
        <taxon>Kitasatosporales</taxon>
        <taxon>Streptomycetaceae</taxon>
        <taxon>Streptomyces</taxon>
    </lineage>
</organism>
<protein>
    <recommendedName>
        <fullName evidence="2">Hypervirulence associated protein TUDOR domain-containing protein</fullName>
    </recommendedName>
</protein>